<dbReference type="EMBL" id="CAEZTD010000091">
    <property type="protein sequence ID" value="CAB4567078.1"/>
    <property type="molecule type" value="Genomic_DNA"/>
</dbReference>
<name>A0A6J6E128_9ZZZZ</name>
<accession>A0A6J6E128</accession>
<dbReference type="SUPFAM" id="SSF55811">
    <property type="entry name" value="Nudix"/>
    <property type="match status" value="1"/>
</dbReference>
<reference evidence="5" key="1">
    <citation type="submission" date="2020-05" db="EMBL/GenBank/DDBJ databases">
        <authorList>
            <person name="Chiriac C."/>
            <person name="Salcher M."/>
            <person name="Ghai R."/>
            <person name="Kavagutti S V."/>
        </authorList>
    </citation>
    <scope>NUCLEOTIDE SEQUENCE</scope>
</reference>
<evidence type="ECO:0000256" key="1">
    <source>
        <dbReference type="ARBA" id="ARBA00001946"/>
    </source>
</evidence>
<dbReference type="Pfam" id="PF00293">
    <property type="entry name" value="NUDIX"/>
    <property type="match status" value="1"/>
</dbReference>
<dbReference type="PROSITE" id="PS51462">
    <property type="entry name" value="NUDIX"/>
    <property type="match status" value="1"/>
</dbReference>
<feature type="domain" description="Nudix hydrolase" evidence="4">
    <location>
        <begin position="46"/>
        <end position="177"/>
    </location>
</feature>
<dbReference type="GO" id="GO:0016787">
    <property type="term" value="F:hydrolase activity"/>
    <property type="evidence" value="ECO:0007669"/>
    <property type="project" value="UniProtKB-KW"/>
</dbReference>
<evidence type="ECO:0000256" key="3">
    <source>
        <dbReference type="SAM" id="MobiDB-lite"/>
    </source>
</evidence>
<evidence type="ECO:0000256" key="2">
    <source>
        <dbReference type="ARBA" id="ARBA00022801"/>
    </source>
</evidence>
<dbReference type="InterPro" id="IPR020084">
    <property type="entry name" value="NUDIX_hydrolase_CS"/>
</dbReference>
<feature type="region of interest" description="Disordered" evidence="3">
    <location>
        <begin position="1"/>
        <end position="27"/>
    </location>
</feature>
<dbReference type="InterPro" id="IPR015797">
    <property type="entry name" value="NUDIX_hydrolase-like_dom_sf"/>
</dbReference>
<organism evidence="5">
    <name type="scientific">freshwater metagenome</name>
    <dbReference type="NCBI Taxonomy" id="449393"/>
    <lineage>
        <taxon>unclassified sequences</taxon>
        <taxon>metagenomes</taxon>
        <taxon>ecological metagenomes</taxon>
    </lineage>
</organism>
<dbReference type="Gene3D" id="3.90.79.10">
    <property type="entry name" value="Nucleoside Triphosphate Pyrophosphohydrolase"/>
    <property type="match status" value="1"/>
</dbReference>
<keyword evidence="2" id="KW-0378">Hydrolase</keyword>
<proteinExistence type="predicted"/>
<protein>
    <submittedName>
        <fullName evidence="5">Unannotated protein</fullName>
    </submittedName>
</protein>
<comment type="cofactor">
    <cofactor evidence="1">
        <name>Mg(2+)</name>
        <dbReference type="ChEBI" id="CHEBI:18420"/>
    </cofactor>
</comment>
<dbReference type="InterPro" id="IPR000086">
    <property type="entry name" value="NUDIX_hydrolase_dom"/>
</dbReference>
<dbReference type="PROSITE" id="PS00893">
    <property type="entry name" value="NUDIX_BOX"/>
    <property type="match status" value="1"/>
</dbReference>
<dbReference type="AlphaFoldDB" id="A0A6J6E128"/>
<dbReference type="PANTHER" id="PTHR43046:SF2">
    <property type="entry name" value="8-OXO-DGTP DIPHOSPHATASE-RELATED"/>
    <property type="match status" value="1"/>
</dbReference>
<evidence type="ECO:0000313" key="5">
    <source>
        <dbReference type="EMBL" id="CAB4567078.1"/>
    </source>
</evidence>
<sequence length="184" mass="20195">MTRVPDGHGPQDWSPDNPVPPPLPPAHLRDPGDAWVYAESGQKYWGAFGAAGVLVWHRDHGVLLQHRAAWSHNGGTWGIPGGARRQGENAVAGALREAHEEAGVPHDGVTVLHEFVVTMPVIDGEWTYTTVVVEAHEWFEPSINDAESIALEWVAIDEVDARALHPGFAASWPTLRQFLDEQSR</sequence>
<evidence type="ECO:0000259" key="4">
    <source>
        <dbReference type="PROSITE" id="PS51462"/>
    </source>
</evidence>
<dbReference type="PANTHER" id="PTHR43046">
    <property type="entry name" value="GDP-MANNOSE MANNOSYL HYDROLASE"/>
    <property type="match status" value="1"/>
</dbReference>
<gene>
    <name evidence="5" type="ORF">UFOPK1591_01094</name>
</gene>